<dbReference type="PATRIC" id="fig|446465.5.peg.785"/>
<evidence type="ECO:0000256" key="1">
    <source>
        <dbReference type="SAM" id="Phobius"/>
    </source>
</evidence>
<dbReference type="Proteomes" id="UP000001919">
    <property type="component" value="Chromosome"/>
</dbReference>
<dbReference type="KEGG" id="bfa:Bfae_07940"/>
<dbReference type="AlphaFoldDB" id="C7M9V5"/>
<keyword evidence="3" id="KW-1185">Reference proteome</keyword>
<dbReference type="STRING" id="446465.Bfae_07940"/>
<name>C7M9V5_BRAFD</name>
<feature type="transmembrane region" description="Helical" evidence="1">
    <location>
        <begin position="196"/>
        <end position="225"/>
    </location>
</feature>
<feature type="transmembrane region" description="Helical" evidence="1">
    <location>
        <begin position="135"/>
        <end position="168"/>
    </location>
</feature>
<keyword evidence="1" id="KW-1133">Transmembrane helix</keyword>
<feature type="transmembrane region" description="Helical" evidence="1">
    <location>
        <begin position="86"/>
        <end position="106"/>
    </location>
</feature>
<dbReference type="eggNOG" id="ENOG502ZMKK">
    <property type="taxonomic scope" value="Bacteria"/>
</dbReference>
<dbReference type="EMBL" id="CP001643">
    <property type="protein sequence ID" value="ACU84649.1"/>
    <property type="molecule type" value="Genomic_DNA"/>
</dbReference>
<proteinExistence type="predicted"/>
<reference evidence="2 3" key="1">
    <citation type="journal article" date="2009" name="Stand. Genomic Sci.">
        <title>Complete genome sequence of Brachybacterium faecium type strain (Schefferle 6-10).</title>
        <authorList>
            <person name="Lapidus A."/>
            <person name="Pukall R."/>
            <person name="Labuttii K."/>
            <person name="Copeland A."/>
            <person name="Del Rio T.G."/>
            <person name="Nolan M."/>
            <person name="Chen F."/>
            <person name="Lucas S."/>
            <person name="Tice H."/>
            <person name="Cheng J.F."/>
            <person name="Bruce D."/>
            <person name="Goodwin L."/>
            <person name="Pitluck S."/>
            <person name="Rohde M."/>
            <person name="Goker M."/>
            <person name="Pati A."/>
            <person name="Ivanova N."/>
            <person name="Mavrommatis K."/>
            <person name="Chen A."/>
            <person name="Palaniappan K."/>
            <person name="D'haeseleer P."/>
            <person name="Chain P."/>
            <person name="Bristow J."/>
            <person name="Eisen J.A."/>
            <person name="Markowitz V."/>
            <person name="Hugenholtz P."/>
            <person name="Kyrpides N.C."/>
            <person name="Klenk H.P."/>
        </authorList>
    </citation>
    <scope>NUCLEOTIDE SEQUENCE [LARGE SCALE GENOMIC DNA]</scope>
    <source>
        <strain evidence="3">ATCC 43885 / DSM 4810 / JCM 11609 / LMG 19847 / NBRC 14762 / NCIMB 9860 / 6-10</strain>
    </source>
</reference>
<accession>C7M9V5</accession>
<keyword evidence="1" id="KW-0472">Membrane</keyword>
<dbReference type="OrthoDB" id="4794072at2"/>
<keyword evidence="1" id="KW-0812">Transmembrane</keyword>
<gene>
    <name evidence="2" type="ordered locus">Bfae_07940</name>
</gene>
<organism evidence="2 3">
    <name type="scientific">Brachybacterium faecium (strain ATCC 43885 / DSM 4810 / JCM 11609 / LMG 19847 / NBRC 14762 / NCIMB 9860 / 6-10)</name>
    <dbReference type="NCBI Taxonomy" id="446465"/>
    <lineage>
        <taxon>Bacteria</taxon>
        <taxon>Bacillati</taxon>
        <taxon>Actinomycetota</taxon>
        <taxon>Actinomycetes</taxon>
        <taxon>Micrococcales</taxon>
        <taxon>Dermabacteraceae</taxon>
        <taxon>Brachybacterium</taxon>
    </lineage>
</organism>
<sequence length="245" mass="24993">MSAPPPPQRPTGPPPGADLSSDLGAALTFAGSAMLRNPVAFLVAGVVYSLVNVLLLTAGTIVSVVVTFPQMQEAANSDVPPLGVLAVMYGIIFAAMLLCLPFALLWQTGSGRAGGIVLDGGRPGIGQAMAGPMRIFLTALLVMVLTAIGYVLLVIPGLIVSVLLLYAVPAAVRGASPGAAVKESFSLAKNNVGASIVLFLVLSVIATIAGGLLAPMLVLTPFVVLAQLGMYERLRGRALPEPARS</sequence>
<evidence type="ECO:0000313" key="2">
    <source>
        <dbReference type="EMBL" id="ACU84649.1"/>
    </source>
</evidence>
<feature type="transmembrane region" description="Helical" evidence="1">
    <location>
        <begin position="39"/>
        <end position="66"/>
    </location>
</feature>
<protein>
    <submittedName>
        <fullName evidence="2">Uncharacterized protein</fullName>
    </submittedName>
</protein>
<evidence type="ECO:0000313" key="3">
    <source>
        <dbReference type="Proteomes" id="UP000001919"/>
    </source>
</evidence>
<dbReference type="HOGENOM" id="CLU_968644_0_0_11"/>